<keyword evidence="13" id="KW-1185">Reference proteome</keyword>
<sequence length="298" mass="31221">MTTRRRFLTITAAVAATTLAGPARAATARWTGRALGAEASLTLHGPAARTQPALKAAIDQIREVESLFSLFAPTSALSRLNRDGYLANPAPEMLRLFRHVGDIHRLTEGLFDPTVQPLWQAHARGGDPAQAIAALGWSRVHASAARITLAPGQALTFNGIAQGFATDAVTDRLRAHGLQDVHVNIGEHRVLGPARRLGLAGQGEDGAELLGHVTLQDAAIATSSPGAMRLAKGFHILAPHGGTPRWGTVSVVAETATLADGLSTALCLADLPLARRLRAAPGIHRILLADTAGDLITL</sequence>
<evidence type="ECO:0000313" key="12">
    <source>
        <dbReference type="EMBL" id="THH35904.1"/>
    </source>
</evidence>
<dbReference type="PANTHER" id="PTHR30040">
    <property type="entry name" value="THIAMINE BIOSYNTHESIS LIPOPROTEIN APBE"/>
    <property type="match status" value="1"/>
</dbReference>
<dbReference type="GO" id="GO:0046872">
    <property type="term" value="F:metal ion binding"/>
    <property type="evidence" value="ECO:0007669"/>
    <property type="project" value="UniProtKB-KW"/>
</dbReference>
<keyword evidence="5 12" id="KW-0808">Transferase</keyword>
<dbReference type="EMBL" id="SRKY01000003">
    <property type="protein sequence ID" value="THH35904.1"/>
    <property type="molecule type" value="Genomic_DNA"/>
</dbReference>
<evidence type="ECO:0000256" key="9">
    <source>
        <dbReference type="ARBA" id="ARBA00031306"/>
    </source>
</evidence>
<evidence type="ECO:0000256" key="1">
    <source>
        <dbReference type="ARBA" id="ARBA00001946"/>
    </source>
</evidence>
<evidence type="ECO:0000256" key="3">
    <source>
        <dbReference type="ARBA" id="ARBA00016337"/>
    </source>
</evidence>
<evidence type="ECO:0000256" key="10">
    <source>
        <dbReference type="ARBA" id="ARBA00048540"/>
    </source>
</evidence>
<dbReference type="OrthoDB" id="9778595at2"/>
<feature type="signal peptide" evidence="11">
    <location>
        <begin position="1"/>
        <end position="25"/>
    </location>
</feature>
<dbReference type="PANTHER" id="PTHR30040:SF2">
    <property type="entry name" value="FAD:PROTEIN FMN TRANSFERASE"/>
    <property type="match status" value="1"/>
</dbReference>
<dbReference type="AlphaFoldDB" id="A0A4S4N9H7"/>
<reference evidence="12 13" key="1">
    <citation type="submission" date="2019-04" db="EMBL/GenBank/DDBJ databases">
        <title>Shimia ponticola sp. nov., isolated from seawater.</title>
        <authorList>
            <person name="Kim Y.-O."/>
            <person name="Yoon J.-H."/>
        </authorList>
    </citation>
    <scope>NUCLEOTIDE SEQUENCE [LARGE SCALE GENOMIC DNA]</scope>
    <source>
        <strain evidence="12 13">MYP11</strain>
    </source>
</reference>
<dbReference type="GO" id="GO:0016740">
    <property type="term" value="F:transferase activity"/>
    <property type="evidence" value="ECO:0007669"/>
    <property type="project" value="UniProtKB-KW"/>
</dbReference>
<dbReference type="Proteomes" id="UP000306602">
    <property type="component" value="Unassembled WGS sequence"/>
</dbReference>
<comment type="caution">
    <text evidence="12">The sequence shown here is derived from an EMBL/GenBank/DDBJ whole genome shotgun (WGS) entry which is preliminary data.</text>
</comment>
<keyword evidence="8" id="KW-0460">Magnesium</keyword>
<evidence type="ECO:0000256" key="2">
    <source>
        <dbReference type="ARBA" id="ARBA00011955"/>
    </source>
</evidence>
<organism evidence="12 13">
    <name type="scientific">Aliishimia ponticola</name>
    <dbReference type="NCBI Taxonomy" id="2499833"/>
    <lineage>
        <taxon>Bacteria</taxon>
        <taxon>Pseudomonadati</taxon>
        <taxon>Pseudomonadota</taxon>
        <taxon>Alphaproteobacteria</taxon>
        <taxon>Rhodobacterales</taxon>
        <taxon>Paracoccaceae</taxon>
        <taxon>Aliishimia</taxon>
    </lineage>
</organism>
<evidence type="ECO:0000256" key="8">
    <source>
        <dbReference type="ARBA" id="ARBA00022842"/>
    </source>
</evidence>
<feature type="chain" id="PRO_5039946898" description="FAD:protein FMN transferase" evidence="11">
    <location>
        <begin position="26"/>
        <end position="298"/>
    </location>
</feature>
<evidence type="ECO:0000256" key="11">
    <source>
        <dbReference type="SAM" id="SignalP"/>
    </source>
</evidence>
<protein>
    <recommendedName>
        <fullName evidence="3">FAD:protein FMN transferase</fullName>
        <ecNumber evidence="2">2.7.1.180</ecNumber>
    </recommendedName>
    <alternativeName>
        <fullName evidence="9">Flavin transferase</fullName>
    </alternativeName>
</protein>
<evidence type="ECO:0000313" key="13">
    <source>
        <dbReference type="Proteomes" id="UP000306602"/>
    </source>
</evidence>
<evidence type="ECO:0000256" key="7">
    <source>
        <dbReference type="ARBA" id="ARBA00022827"/>
    </source>
</evidence>
<comment type="cofactor">
    <cofactor evidence="1">
        <name>Mg(2+)</name>
        <dbReference type="ChEBI" id="CHEBI:18420"/>
    </cofactor>
</comment>
<dbReference type="InterPro" id="IPR024932">
    <property type="entry name" value="ApbE"/>
</dbReference>
<evidence type="ECO:0000256" key="6">
    <source>
        <dbReference type="ARBA" id="ARBA00022723"/>
    </source>
</evidence>
<keyword evidence="11" id="KW-0732">Signal</keyword>
<keyword evidence="7" id="KW-0274">FAD</keyword>
<comment type="catalytic activity">
    <reaction evidence="10">
        <text>L-threonyl-[protein] + FAD = FMN-L-threonyl-[protein] + AMP + H(+)</text>
        <dbReference type="Rhea" id="RHEA:36847"/>
        <dbReference type="Rhea" id="RHEA-COMP:11060"/>
        <dbReference type="Rhea" id="RHEA-COMP:11061"/>
        <dbReference type="ChEBI" id="CHEBI:15378"/>
        <dbReference type="ChEBI" id="CHEBI:30013"/>
        <dbReference type="ChEBI" id="CHEBI:57692"/>
        <dbReference type="ChEBI" id="CHEBI:74257"/>
        <dbReference type="ChEBI" id="CHEBI:456215"/>
        <dbReference type="EC" id="2.7.1.180"/>
    </reaction>
</comment>
<evidence type="ECO:0000256" key="5">
    <source>
        <dbReference type="ARBA" id="ARBA00022679"/>
    </source>
</evidence>
<gene>
    <name evidence="12" type="ORF">E4Z66_12595</name>
</gene>
<dbReference type="PROSITE" id="PS51318">
    <property type="entry name" value="TAT"/>
    <property type="match status" value="1"/>
</dbReference>
<dbReference type="Pfam" id="PF02424">
    <property type="entry name" value="ApbE"/>
    <property type="match status" value="1"/>
</dbReference>
<evidence type="ECO:0000256" key="4">
    <source>
        <dbReference type="ARBA" id="ARBA00022630"/>
    </source>
</evidence>
<dbReference type="SUPFAM" id="SSF143631">
    <property type="entry name" value="ApbE-like"/>
    <property type="match status" value="1"/>
</dbReference>
<keyword evidence="4" id="KW-0285">Flavoprotein</keyword>
<accession>A0A4S4N9H7</accession>
<dbReference type="InterPro" id="IPR006311">
    <property type="entry name" value="TAT_signal"/>
</dbReference>
<dbReference type="InterPro" id="IPR003374">
    <property type="entry name" value="ApbE-like_sf"/>
</dbReference>
<dbReference type="RefSeq" id="WP_136463374.1">
    <property type="nucleotide sequence ID" value="NZ_SRKY01000003.1"/>
</dbReference>
<dbReference type="Gene3D" id="3.10.520.10">
    <property type="entry name" value="ApbE-like domains"/>
    <property type="match status" value="1"/>
</dbReference>
<name>A0A4S4N9H7_9RHOB</name>
<proteinExistence type="predicted"/>
<dbReference type="EC" id="2.7.1.180" evidence="2"/>
<keyword evidence="6" id="KW-0479">Metal-binding</keyword>